<dbReference type="SUPFAM" id="SSF103365">
    <property type="entry name" value="Hypothetical protein PH1602"/>
    <property type="match status" value="1"/>
</dbReference>
<dbReference type="AlphaFoldDB" id="A0A521G3M8"/>
<proteinExistence type="predicted"/>
<keyword evidence="4" id="KW-0479">Metal-binding</keyword>
<evidence type="ECO:0000256" key="6">
    <source>
        <dbReference type="ARBA" id="ARBA00022800"/>
    </source>
</evidence>
<dbReference type="EMBL" id="NQJD01000005">
    <property type="protein sequence ID" value="TAA75624.1"/>
    <property type="molecule type" value="Genomic_DNA"/>
</dbReference>
<evidence type="ECO:0000256" key="9">
    <source>
        <dbReference type="ARBA" id="ARBA00047746"/>
    </source>
</evidence>
<dbReference type="PANTHER" id="PTHR43749">
    <property type="entry name" value="RNA-SPLICING LIGASE RTCB"/>
    <property type="match status" value="1"/>
</dbReference>
<sequence length="72" mass="7740">MKKVIDSEKRPIKLWLDDMEAGALAQARNLANHPFTFRHVALMPDAHEGYGMPIGGVLACDGAVIPNAVGVN</sequence>
<evidence type="ECO:0000256" key="2">
    <source>
        <dbReference type="ARBA" id="ARBA00012726"/>
    </source>
</evidence>
<evidence type="ECO:0000256" key="7">
    <source>
        <dbReference type="ARBA" id="ARBA00023134"/>
    </source>
</evidence>
<dbReference type="GO" id="GO:0042245">
    <property type="term" value="P:RNA repair"/>
    <property type="evidence" value="ECO:0007669"/>
    <property type="project" value="UniProtKB-KW"/>
</dbReference>
<dbReference type="GO" id="GO:0006281">
    <property type="term" value="P:DNA repair"/>
    <property type="evidence" value="ECO:0007669"/>
    <property type="project" value="TreeGrafter"/>
</dbReference>
<accession>A0A521G3M8</accession>
<dbReference type="GO" id="GO:0030145">
    <property type="term" value="F:manganese ion binding"/>
    <property type="evidence" value="ECO:0007669"/>
    <property type="project" value="TreeGrafter"/>
</dbReference>
<evidence type="ECO:0000313" key="11">
    <source>
        <dbReference type="Proteomes" id="UP000316238"/>
    </source>
</evidence>
<dbReference type="GO" id="GO:0170057">
    <property type="term" value="F:RNA ligase (GTP) activity"/>
    <property type="evidence" value="ECO:0007669"/>
    <property type="project" value="UniProtKB-EC"/>
</dbReference>
<comment type="caution">
    <text evidence="10">The sequence shown here is derived from an EMBL/GenBank/DDBJ whole genome shotgun (WGS) entry which is preliminary data.</text>
</comment>
<dbReference type="Pfam" id="PF01139">
    <property type="entry name" value="RtcB"/>
    <property type="match status" value="1"/>
</dbReference>
<keyword evidence="8" id="KW-0464">Manganese</keyword>
<dbReference type="InterPro" id="IPR036025">
    <property type="entry name" value="RtcB-like_sf"/>
</dbReference>
<gene>
    <name evidence="10" type="ORF">CDV28_10581</name>
</gene>
<comment type="cofactor">
    <cofactor evidence="1">
        <name>Mn(2+)</name>
        <dbReference type="ChEBI" id="CHEBI:29035"/>
    </cofactor>
</comment>
<name>A0A521G3M8_9BACT</name>
<dbReference type="GO" id="GO:0006396">
    <property type="term" value="P:RNA processing"/>
    <property type="evidence" value="ECO:0007669"/>
    <property type="project" value="InterPro"/>
</dbReference>
<dbReference type="GO" id="GO:0003909">
    <property type="term" value="F:DNA ligase activity"/>
    <property type="evidence" value="ECO:0007669"/>
    <property type="project" value="TreeGrafter"/>
</dbReference>
<organism evidence="10 11">
    <name type="scientific">Candidatus Electronema aureum</name>
    <dbReference type="NCBI Taxonomy" id="2005002"/>
    <lineage>
        <taxon>Bacteria</taxon>
        <taxon>Pseudomonadati</taxon>
        <taxon>Thermodesulfobacteriota</taxon>
        <taxon>Desulfobulbia</taxon>
        <taxon>Desulfobulbales</taxon>
        <taxon>Desulfobulbaceae</taxon>
        <taxon>Candidatus Electronema</taxon>
    </lineage>
</organism>
<evidence type="ECO:0000256" key="1">
    <source>
        <dbReference type="ARBA" id="ARBA00001936"/>
    </source>
</evidence>
<keyword evidence="5" id="KW-0547">Nucleotide-binding</keyword>
<protein>
    <recommendedName>
        <fullName evidence="2">3'-phosphate/5'-hydroxy nucleic acid ligase</fullName>
        <ecNumber evidence="2">6.5.1.8</ecNumber>
    </recommendedName>
</protein>
<dbReference type="InterPro" id="IPR052915">
    <property type="entry name" value="RtcB-like"/>
</dbReference>
<evidence type="ECO:0000256" key="3">
    <source>
        <dbReference type="ARBA" id="ARBA00022598"/>
    </source>
</evidence>
<keyword evidence="6" id="KW-0692">RNA repair</keyword>
<dbReference type="PANTHER" id="PTHR43749:SF2">
    <property type="entry name" value="RNA-SPLICING LIGASE RTCB"/>
    <property type="match status" value="1"/>
</dbReference>
<evidence type="ECO:0000313" key="10">
    <source>
        <dbReference type="EMBL" id="TAA75624.1"/>
    </source>
</evidence>
<evidence type="ECO:0000256" key="5">
    <source>
        <dbReference type="ARBA" id="ARBA00022741"/>
    </source>
</evidence>
<evidence type="ECO:0000256" key="4">
    <source>
        <dbReference type="ARBA" id="ARBA00022723"/>
    </source>
</evidence>
<dbReference type="EC" id="6.5.1.8" evidence="2"/>
<dbReference type="Proteomes" id="UP000316238">
    <property type="component" value="Unassembled WGS sequence"/>
</dbReference>
<dbReference type="InterPro" id="IPR001233">
    <property type="entry name" value="RtcB"/>
</dbReference>
<keyword evidence="3 10" id="KW-0436">Ligase</keyword>
<keyword evidence="11" id="KW-1185">Reference proteome</keyword>
<dbReference type="GO" id="GO:0005525">
    <property type="term" value="F:GTP binding"/>
    <property type="evidence" value="ECO:0007669"/>
    <property type="project" value="UniProtKB-KW"/>
</dbReference>
<keyword evidence="7" id="KW-0342">GTP-binding</keyword>
<evidence type="ECO:0000256" key="8">
    <source>
        <dbReference type="ARBA" id="ARBA00023211"/>
    </source>
</evidence>
<reference evidence="10" key="1">
    <citation type="submission" date="2017-07" db="EMBL/GenBank/DDBJ databases">
        <title>The cable genome - Insights into the physiology and evolution of filamentous bacteria capable of sulfide oxidation via long distance electron transfer.</title>
        <authorList>
            <person name="Thorup C."/>
            <person name="Bjerg J.T."/>
            <person name="Schreiber L."/>
            <person name="Nielsen L.P."/>
            <person name="Kjeldsen K.U."/>
            <person name="Boesen T."/>
            <person name="Boggild A."/>
            <person name="Meysman F."/>
            <person name="Geelhoed J."/>
            <person name="Schramm A."/>
        </authorList>
    </citation>
    <scope>NUCLEOTIDE SEQUENCE [LARGE SCALE GENOMIC DNA]</scope>
    <source>
        <strain evidence="10">GS</strain>
    </source>
</reference>
<dbReference type="Gene3D" id="3.90.1860.10">
    <property type="entry name" value="tRNA-splicing ligase RtcB"/>
    <property type="match status" value="1"/>
</dbReference>
<comment type="catalytic activity">
    <reaction evidence="9">
        <text>a 3'-end 3'-phospho-ribonucleotide-RNA + a 5'-end dephospho-ribonucleoside-RNA + GTP = a ribonucleotidyl-ribonucleotide-RNA + GMP + diphosphate</text>
        <dbReference type="Rhea" id="RHEA:68076"/>
        <dbReference type="Rhea" id="RHEA-COMP:10463"/>
        <dbReference type="Rhea" id="RHEA-COMP:13936"/>
        <dbReference type="Rhea" id="RHEA-COMP:17355"/>
        <dbReference type="ChEBI" id="CHEBI:33019"/>
        <dbReference type="ChEBI" id="CHEBI:37565"/>
        <dbReference type="ChEBI" id="CHEBI:58115"/>
        <dbReference type="ChEBI" id="CHEBI:83062"/>
        <dbReference type="ChEBI" id="CHEBI:138284"/>
        <dbReference type="ChEBI" id="CHEBI:173118"/>
        <dbReference type="EC" id="6.5.1.8"/>
    </reaction>
</comment>